<dbReference type="InterPro" id="IPR010982">
    <property type="entry name" value="Lambda_DNA-bd_dom_sf"/>
</dbReference>
<evidence type="ECO:0000313" key="4">
    <source>
        <dbReference type="Proteomes" id="UP000184604"/>
    </source>
</evidence>
<feature type="domain" description="HTH cro/C1-type" evidence="2">
    <location>
        <begin position="7"/>
        <end position="61"/>
    </location>
</feature>
<dbReference type="RefSeq" id="WP_073537092.1">
    <property type="nucleotide sequence ID" value="NZ_CP018335.1"/>
</dbReference>
<dbReference type="SUPFAM" id="SSF47413">
    <property type="entry name" value="lambda repressor-like DNA-binding domains"/>
    <property type="match status" value="1"/>
</dbReference>
<name>A0A1L5F346_CLOKL</name>
<dbReference type="EMBL" id="CP018335">
    <property type="protein sequence ID" value="APM37372.1"/>
    <property type="molecule type" value="Genomic_DNA"/>
</dbReference>
<dbReference type="Proteomes" id="UP000184604">
    <property type="component" value="Chromosome"/>
</dbReference>
<dbReference type="Gene3D" id="1.10.260.40">
    <property type="entry name" value="lambda repressor-like DNA-binding domains"/>
    <property type="match status" value="2"/>
</dbReference>
<dbReference type="SMART" id="SM00530">
    <property type="entry name" value="HTH_XRE"/>
    <property type="match status" value="2"/>
</dbReference>
<dbReference type="GO" id="GO:0005829">
    <property type="term" value="C:cytosol"/>
    <property type="evidence" value="ECO:0007669"/>
    <property type="project" value="TreeGrafter"/>
</dbReference>
<dbReference type="InterPro" id="IPR001387">
    <property type="entry name" value="Cro/C1-type_HTH"/>
</dbReference>
<evidence type="ECO:0000313" key="3">
    <source>
        <dbReference type="EMBL" id="APM37372.1"/>
    </source>
</evidence>
<dbReference type="GO" id="GO:0003700">
    <property type="term" value="F:DNA-binding transcription factor activity"/>
    <property type="evidence" value="ECO:0007669"/>
    <property type="project" value="TreeGrafter"/>
</dbReference>
<dbReference type="Pfam" id="PF12844">
    <property type="entry name" value="HTH_19"/>
    <property type="match status" value="1"/>
</dbReference>
<organism evidence="3 4">
    <name type="scientific">Clostridium kluyveri</name>
    <dbReference type="NCBI Taxonomy" id="1534"/>
    <lineage>
        <taxon>Bacteria</taxon>
        <taxon>Bacillati</taxon>
        <taxon>Bacillota</taxon>
        <taxon>Clostridia</taxon>
        <taxon>Eubacteriales</taxon>
        <taxon>Clostridiaceae</taxon>
        <taxon>Clostridium</taxon>
    </lineage>
</organism>
<dbReference type="Pfam" id="PF01381">
    <property type="entry name" value="HTH_3"/>
    <property type="match status" value="1"/>
</dbReference>
<gene>
    <name evidence="3" type="ORF">BS101_00610</name>
</gene>
<dbReference type="PROSITE" id="PS50943">
    <property type="entry name" value="HTH_CROC1"/>
    <property type="match status" value="1"/>
</dbReference>
<dbReference type="PANTHER" id="PTHR46797:SF1">
    <property type="entry name" value="METHYLPHOSPHONATE SYNTHASE"/>
    <property type="match status" value="1"/>
</dbReference>
<reference evidence="3 4" key="1">
    <citation type="submission" date="2016-12" db="EMBL/GenBank/DDBJ databases">
        <title>Complete genome sequence of Clostridium kluyveri JZZ isolated from the pit mud of a Chinese flavor liquor-making factory.</title>
        <authorList>
            <person name="Wang Y."/>
        </authorList>
    </citation>
    <scope>NUCLEOTIDE SEQUENCE [LARGE SCALE GENOMIC DNA]</scope>
    <source>
        <strain evidence="3 4">JZZ</strain>
    </source>
</reference>
<keyword evidence="1" id="KW-0238">DNA-binding</keyword>
<evidence type="ECO:0000259" key="2">
    <source>
        <dbReference type="PROSITE" id="PS50943"/>
    </source>
</evidence>
<protein>
    <recommendedName>
        <fullName evidence="2">HTH cro/C1-type domain-containing protein</fullName>
    </recommendedName>
</protein>
<dbReference type="PANTHER" id="PTHR46797">
    <property type="entry name" value="HTH-TYPE TRANSCRIPTIONAL REGULATOR"/>
    <property type="match status" value="1"/>
</dbReference>
<evidence type="ECO:0000256" key="1">
    <source>
        <dbReference type="ARBA" id="ARBA00023125"/>
    </source>
</evidence>
<accession>A0A1L5F346</accession>
<sequence>MQIGSKIRELRKHKNLTQKDLGNKVGLSEQAISQYERDERQPNLEILNKIAKALETTITELISNNKLHRYNDEKNYSTLYMDKNTLEDAISELKQARIKNGISLKKISSLLNIDCNLLKNIENEHIPNAEITINYTSLLDDLIELRKSLISSLIDYGIFNDYSEIDLSVLLKLDNGQYSTFISRIQRYIKFVLDEIKED</sequence>
<dbReference type="AlphaFoldDB" id="A0A1L5F346"/>
<dbReference type="InterPro" id="IPR050807">
    <property type="entry name" value="TransReg_Diox_bact_type"/>
</dbReference>
<dbReference type="GO" id="GO:0003677">
    <property type="term" value="F:DNA binding"/>
    <property type="evidence" value="ECO:0007669"/>
    <property type="project" value="UniProtKB-KW"/>
</dbReference>
<dbReference type="CDD" id="cd00093">
    <property type="entry name" value="HTH_XRE"/>
    <property type="match status" value="1"/>
</dbReference>
<proteinExistence type="predicted"/>